<proteinExistence type="predicted"/>
<dbReference type="Proteomes" id="UP001551176">
    <property type="component" value="Unassembled WGS sequence"/>
</dbReference>
<dbReference type="RefSeq" id="WP_359345063.1">
    <property type="nucleotide sequence ID" value="NZ_JBEYXV010000002.1"/>
</dbReference>
<reference evidence="1 2" key="1">
    <citation type="submission" date="2024-06" db="EMBL/GenBank/DDBJ databases">
        <title>The Natural Products Discovery Center: Release of the First 8490 Sequenced Strains for Exploring Actinobacteria Biosynthetic Diversity.</title>
        <authorList>
            <person name="Kalkreuter E."/>
            <person name="Kautsar S.A."/>
            <person name="Yang D."/>
            <person name="Bader C.D."/>
            <person name="Teijaro C.N."/>
            <person name="Fluegel L."/>
            <person name="Davis C.M."/>
            <person name="Simpson J.R."/>
            <person name="Lauterbach L."/>
            <person name="Steele A.D."/>
            <person name="Gui C."/>
            <person name="Meng S."/>
            <person name="Li G."/>
            <person name="Viehrig K."/>
            <person name="Ye F."/>
            <person name="Su P."/>
            <person name="Kiefer A.F."/>
            <person name="Nichols A."/>
            <person name="Cepeda A.J."/>
            <person name="Yan W."/>
            <person name="Fan B."/>
            <person name="Jiang Y."/>
            <person name="Adhikari A."/>
            <person name="Zheng C.-J."/>
            <person name="Schuster L."/>
            <person name="Cowan T.M."/>
            <person name="Smanski M.J."/>
            <person name="Chevrette M.G."/>
            <person name="De Carvalho L.P.S."/>
            <person name="Shen B."/>
        </authorList>
    </citation>
    <scope>NUCLEOTIDE SEQUENCE [LARGE SCALE GENOMIC DNA]</scope>
    <source>
        <strain evidence="1 2">NPDC046838</strain>
    </source>
</reference>
<sequence length="54" mass="5964">MTVLMMLPLPVHRGAFIAVHFSADDFTRKVTVAGDDFMCEVMAMVDFGGRREGS</sequence>
<evidence type="ECO:0000313" key="2">
    <source>
        <dbReference type="Proteomes" id="UP001551176"/>
    </source>
</evidence>
<evidence type="ECO:0000313" key="1">
    <source>
        <dbReference type="EMBL" id="MEU6820035.1"/>
    </source>
</evidence>
<comment type="caution">
    <text evidence="1">The sequence shown here is derived from an EMBL/GenBank/DDBJ whole genome shotgun (WGS) entry which is preliminary data.</text>
</comment>
<dbReference type="EMBL" id="JBEYXV010000002">
    <property type="protein sequence ID" value="MEU6820035.1"/>
    <property type="molecule type" value="Genomic_DNA"/>
</dbReference>
<gene>
    <name evidence="1" type="ORF">ABZ921_05360</name>
</gene>
<keyword evidence="2" id="KW-1185">Reference proteome</keyword>
<protein>
    <submittedName>
        <fullName evidence="1">Uncharacterized protein</fullName>
    </submittedName>
</protein>
<name>A0ABV3BGA5_9ACTN</name>
<accession>A0ABV3BGA5</accession>
<organism evidence="1 2">
    <name type="scientific">Streptomyces atriruber</name>
    <dbReference type="NCBI Taxonomy" id="545121"/>
    <lineage>
        <taxon>Bacteria</taxon>
        <taxon>Bacillati</taxon>
        <taxon>Actinomycetota</taxon>
        <taxon>Actinomycetes</taxon>
        <taxon>Kitasatosporales</taxon>
        <taxon>Streptomycetaceae</taxon>
        <taxon>Streptomyces</taxon>
    </lineage>
</organism>